<dbReference type="InterPro" id="IPR052147">
    <property type="entry name" value="PP2-like/Lectin"/>
</dbReference>
<organism evidence="1">
    <name type="scientific">Benincasa hispida</name>
    <name type="common">Wax gourd</name>
    <name type="synonym">Cucurbita hispida</name>
    <dbReference type="NCBI Taxonomy" id="102211"/>
    <lineage>
        <taxon>Eukaryota</taxon>
        <taxon>Viridiplantae</taxon>
        <taxon>Streptophyta</taxon>
        <taxon>Embryophyta</taxon>
        <taxon>Tracheophyta</taxon>
        <taxon>Spermatophyta</taxon>
        <taxon>Magnoliopsida</taxon>
        <taxon>eudicotyledons</taxon>
        <taxon>Gunneridae</taxon>
        <taxon>Pentapetalae</taxon>
        <taxon>rosids</taxon>
        <taxon>fabids</taxon>
        <taxon>Cucurbitales</taxon>
        <taxon>Cucurbitaceae</taxon>
        <taxon>Benincaseae</taxon>
        <taxon>Benincasa</taxon>
    </lineage>
</organism>
<dbReference type="GO" id="GO:0030246">
    <property type="term" value="F:carbohydrate binding"/>
    <property type="evidence" value="ECO:0007669"/>
    <property type="project" value="UniProtKB-KW"/>
</dbReference>
<gene>
    <name evidence="1" type="primary">bplp</name>
</gene>
<dbReference type="AlphaFoldDB" id="G1UJV7"/>
<name>G1UJV7_BENHI</name>
<protein>
    <submittedName>
        <fullName evidence="1">Phloem lectin-like protein</fullName>
    </submittedName>
</protein>
<dbReference type="EMBL" id="AB669076">
    <property type="protein sequence ID" value="BAK79141.1"/>
    <property type="molecule type" value="mRNA"/>
</dbReference>
<dbReference type="PANTHER" id="PTHR48478:SF1">
    <property type="entry name" value="LECTIN-LIKE"/>
    <property type="match status" value="1"/>
</dbReference>
<reference evidence="1" key="1">
    <citation type="submission" date="2011-09" db="EMBL/GenBank/DDBJ databases">
        <title>Purification and cDNA cloning of insect-resistant protein from the wax gourd, Benincasa hispida.</title>
        <authorList>
            <person name="Ota E."/>
            <person name="Nakamura M."/>
            <person name="Hirayama C."/>
            <person name="Konno K."/>
        </authorList>
    </citation>
    <scope>NUCLEOTIDE SEQUENCE</scope>
</reference>
<accession>G1UJV7</accession>
<dbReference type="Pfam" id="PF14299">
    <property type="entry name" value="PP2"/>
    <property type="match status" value="2"/>
</dbReference>
<dbReference type="InterPro" id="IPR025886">
    <property type="entry name" value="PP2-like"/>
</dbReference>
<sequence length="303" mass="34974">MAGESASKNIFIPARDLTIAWIDDPQYWKWTSKEIDGKKVEVAELIRVYWLNIAGSINVQKLSPGITYEIVFDVLLKESAYDWKNPVNLELKQPDGLTIVTHESLENQSRDTWFQIKVGEFKVDDVGGKLAFTLYEHGQYWKSGLVVRGVEILPKKIIIPARDLAIAWSEDPRYWKWTFKEINGKKVEVAELIYVWWLDIRGSIKAEKLSPGITYEILFELLLKESRYDWKNPVNLKLKWSDGLTIVTNESLENKQRDVWFPIKVGEVKVDDGIGELTFTLYDHDGNYVKEGLVVRAAVIQPK</sequence>
<keyword evidence="1" id="KW-0430">Lectin</keyword>
<evidence type="ECO:0000313" key="1">
    <source>
        <dbReference type="EMBL" id="BAK79141.1"/>
    </source>
</evidence>
<proteinExistence type="evidence at transcript level"/>
<dbReference type="PANTHER" id="PTHR48478">
    <property type="entry name" value="LECTIN-LIKE"/>
    <property type="match status" value="1"/>
</dbReference>